<organism evidence="1 2">
    <name type="scientific">Gilvimarinus xylanilyticus</name>
    <dbReference type="NCBI Taxonomy" id="2944139"/>
    <lineage>
        <taxon>Bacteria</taxon>
        <taxon>Pseudomonadati</taxon>
        <taxon>Pseudomonadota</taxon>
        <taxon>Gammaproteobacteria</taxon>
        <taxon>Cellvibrionales</taxon>
        <taxon>Cellvibrionaceae</taxon>
        <taxon>Gilvimarinus</taxon>
    </lineage>
</organism>
<comment type="caution">
    <text evidence="1">The sequence shown here is derived from an EMBL/GenBank/DDBJ whole genome shotgun (WGS) entry which is preliminary data.</text>
</comment>
<reference evidence="1" key="1">
    <citation type="submission" date="2022-05" db="EMBL/GenBank/DDBJ databases">
        <authorList>
            <person name="Sun H.-N."/>
        </authorList>
    </citation>
    <scope>NUCLEOTIDE SEQUENCE</scope>
    <source>
        <strain evidence="1">HB14</strain>
    </source>
</reference>
<evidence type="ECO:0008006" key="3">
    <source>
        <dbReference type="Google" id="ProtNLM"/>
    </source>
</evidence>
<protein>
    <recommendedName>
        <fullName evidence="3">Lipoprotein</fullName>
    </recommendedName>
</protein>
<dbReference type="RefSeq" id="WP_253968723.1">
    <property type="nucleotide sequence ID" value="NZ_JAMFTH010000005.1"/>
</dbReference>
<evidence type="ECO:0000313" key="1">
    <source>
        <dbReference type="EMBL" id="MCP8900431.1"/>
    </source>
</evidence>
<reference evidence="1" key="2">
    <citation type="submission" date="2023-01" db="EMBL/GenBank/DDBJ databases">
        <title>Gilvimarinus xylanilyticus HB14 isolated from Caulerpa lentillifera aquaculture base in Hainan, China.</title>
        <authorList>
            <person name="Zhang Y.-J."/>
        </authorList>
    </citation>
    <scope>NUCLEOTIDE SEQUENCE</scope>
    <source>
        <strain evidence="1">HB14</strain>
    </source>
</reference>
<name>A0A9X2KU13_9GAMM</name>
<sequence length="171" mass="19044">MLIKTIVPLTLSLLMLGCAHPEPKSDANLTLSADAATWQTDAMSQPGSVQFEIIPEFESYTRLSLYNGDPDQYWKTRLAELAFSGEGCNGGYELVLKYETDDAETLYRRSEILNWGEPIQVNVTWSAGRTLSISAGSFDQSIQINAMPDHIEMATIMGQAQIEHIHFNVNE</sequence>
<dbReference type="AlphaFoldDB" id="A0A9X2KU13"/>
<keyword evidence="2" id="KW-1185">Reference proteome</keyword>
<dbReference type="PROSITE" id="PS51257">
    <property type="entry name" value="PROKAR_LIPOPROTEIN"/>
    <property type="match status" value="1"/>
</dbReference>
<accession>A0A9X2KU13</accession>
<evidence type="ECO:0000313" key="2">
    <source>
        <dbReference type="Proteomes" id="UP001139319"/>
    </source>
</evidence>
<dbReference type="EMBL" id="JAMFTH010000005">
    <property type="protein sequence ID" value="MCP8900431.1"/>
    <property type="molecule type" value="Genomic_DNA"/>
</dbReference>
<proteinExistence type="predicted"/>
<gene>
    <name evidence="1" type="ORF">M6D89_14085</name>
</gene>
<dbReference type="Proteomes" id="UP001139319">
    <property type="component" value="Unassembled WGS sequence"/>
</dbReference>